<evidence type="ECO:0000313" key="2">
    <source>
        <dbReference type="EMBL" id="EUB56382.1"/>
    </source>
</evidence>
<gene>
    <name evidence="2" type="ORF">EGR_08752</name>
</gene>
<dbReference type="OMA" id="HAQFSER"/>
<dbReference type="AlphaFoldDB" id="W6UDI2"/>
<dbReference type="GeneID" id="36344467"/>
<protein>
    <submittedName>
        <fullName evidence="2">Uncharacterized protein</fullName>
    </submittedName>
</protein>
<dbReference type="EMBL" id="APAU02000118">
    <property type="protein sequence ID" value="EUB56382.1"/>
    <property type="molecule type" value="Genomic_DNA"/>
</dbReference>
<sequence length="110" mass="12576">MHSYIATAIAALLLTSTLVHAQFSERGEGCTTLHCQRHEFMMKEREKLNEMQLDLMEMLMDIQTMNEQEAYYAGLSGVALQQPHRMPIQGVQRLFDVSVGSCHRQVHTKP</sequence>
<dbReference type="CTD" id="36344467"/>
<accession>W6UDI2</accession>
<name>W6UDI2_ECHGR</name>
<dbReference type="KEGG" id="egl:EGR_08752"/>
<feature type="signal peptide" evidence="1">
    <location>
        <begin position="1"/>
        <end position="21"/>
    </location>
</feature>
<feature type="chain" id="PRO_5004884984" evidence="1">
    <location>
        <begin position="22"/>
        <end position="110"/>
    </location>
</feature>
<reference evidence="2 3" key="1">
    <citation type="journal article" date="2013" name="Nat. Genet.">
        <title>The genome of the hydatid tapeworm Echinococcus granulosus.</title>
        <authorList>
            <person name="Zheng H."/>
            <person name="Zhang W."/>
            <person name="Zhang L."/>
            <person name="Zhang Z."/>
            <person name="Li J."/>
            <person name="Lu G."/>
            <person name="Zhu Y."/>
            <person name="Wang Y."/>
            <person name="Huang Y."/>
            <person name="Liu J."/>
            <person name="Kang H."/>
            <person name="Chen J."/>
            <person name="Wang L."/>
            <person name="Chen A."/>
            <person name="Yu S."/>
            <person name="Gao Z."/>
            <person name="Jin L."/>
            <person name="Gu W."/>
            <person name="Wang Z."/>
            <person name="Zhao L."/>
            <person name="Shi B."/>
            <person name="Wen H."/>
            <person name="Lin R."/>
            <person name="Jones M.K."/>
            <person name="Brejova B."/>
            <person name="Vinar T."/>
            <person name="Zhao G."/>
            <person name="McManus D.P."/>
            <person name="Chen Z."/>
            <person name="Zhou Y."/>
            <person name="Wang S."/>
        </authorList>
    </citation>
    <scope>NUCLEOTIDE SEQUENCE [LARGE SCALE GENOMIC DNA]</scope>
</reference>
<organism evidence="2 3">
    <name type="scientific">Echinococcus granulosus</name>
    <name type="common">Hydatid tapeworm</name>
    <dbReference type="NCBI Taxonomy" id="6210"/>
    <lineage>
        <taxon>Eukaryota</taxon>
        <taxon>Metazoa</taxon>
        <taxon>Spiralia</taxon>
        <taxon>Lophotrochozoa</taxon>
        <taxon>Platyhelminthes</taxon>
        <taxon>Cestoda</taxon>
        <taxon>Eucestoda</taxon>
        <taxon>Cyclophyllidea</taxon>
        <taxon>Taeniidae</taxon>
        <taxon>Echinococcus</taxon>
        <taxon>Echinococcus granulosus group</taxon>
    </lineage>
</organism>
<dbReference type="Proteomes" id="UP000019149">
    <property type="component" value="Unassembled WGS sequence"/>
</dbReference>
<keyword evidence="3" id="KW-1185">Reference proteome</keyword>
<evidence type="ECO:0000256" key="1">
    <source>
        <dbReference type="SAM" id="SignalP"/>
    </source>
</evidence>
<dbReference type="RefSeq" id="XP_024347578.1">
    <property type="nucleotide sequence ID" value="XM_024498001.1"/>
</dbReference>
<evidence type="ECO:0000313" key="3">
    <source>
        <dbReference type="Proteomes" id="UP000019149"/>
    </source>
</evidence>
<proteinExistence type="predicted"/>
<comment type="caution">
    <text evidence="2">The sequence shown here is derived from an EMBL/GenBank/DDBJ whole genome shotgun (WGS) entry which is preliminary data.</text>
</comment>
<keyword evidence="1" id="KW-0732">Signal</keyword>
<dbReference type="OrthoDB" id="6256833at2759"/>